<dbReference type="Proteomes" id="UP000799440">
    <property type="component" value="Unassembled WGS sequence"/>
</dbReference>
<feature type="non-terminal residue" evidence="2">
    <location>
        <position position="81"/>
    </location>
</feature>
<evidence type="ECO:0000259" key="1">
    <source>
        <dbReference type="PROSITE" id="PS50011"/>
    </source>
</evidence>
<keyword evidence="2" id="KW-0418">Kinase</keyword>
<dbReference type="EMBL" id="MU006589">
    <property type="protein sequence ID" value="KAF2744334.1"/>
    <property type="molecule type" value="Genomic_DNA"/>
</dbReference>
<evidence type="ECO:0000313" key="3">
    <source>
        <dbReference type="Proteomes" id="UP000799440"/>
    </source>
</evidence>
<dbReference type="OrthoDB" id="10252171at2759"/>
<dbReference type="AlphaFoldDB" id="A0A6A6V3P6"/>
<protein>
    <submittedName>
        <fullName evidence="2">Kinase-like protein</fullName>
    </submittedName>
</protein>
<dbReference type="PROSITE" id="PS00108">
    <property type="entry name" value="PROTEIN_KINASE_ST"/>
    <property type="match status" value="1"/>
</dbReference>
<organism evidence="2 3">
    <name type="scientific">Sporormia fimetaria CBS 119925</name>
    <dbReference type="NCBI Taxonomy" id="1340428"/>
    <lineage>
        <taxon>Eukaryota</taxon>
        <taxon>Fungi</taxon>
        <taxon>Dikarya</taxon>
        <taxon>Ascomycota</taxon>
        <taxon>Pezizomycotina</taxon>
        <taxon>Dothideomycetes</taxon>
        <taxon>Pleosporomycetidae</taxon>
        <taxon>Pleosporales</taxon>
        <taxon>Sporormiaceae</taxon>
        <taxon>Sporormia</taxon>
    </lineage>
</organism>
<reference evidence="2" key="1">
    <citation type="journal article" date="2020" name="Stud. Mycol.">
        <title>101 Dothideomycetes genomes: a test case for predicting lifestyles and emergence of pathogens.</title>
        <authorList>
            <person name="Haridas S."/>
            <person name="Albert R."/>
            <person name="Binder M."/>
            <person name="Bloem J."/>
            <person name="Labutti K."/>
            <person name="Salamov A."/>
            <person name="Andreopoulos B."/>
            <person name="Baker S."/>
            <person name="Barry K."/>
            <person name="Bills G."/>
            <person name="Bluhm B."/>
            <person name="Cannon C."/>
            <person name="Castanera R."/>
            <person name="Culley D."/>
            <person name="Daum C."/>
            <person name="Ezra D."/>
            <person name="Gonzalez J."/>
            <person name="Henrissat B."/>
            <person name="Kuo A."/>
            <person name="Liang C."/>
            <person name="Lipzen A."/>
            <person name="Lutzoni F."/>
            <person name="Magnuson J."/>
            <person name="Mondo S."/>
            <person name="Nolan M."/>
            <person name="Ohm R."/>
            <person name="Pangilinan J."/>
            <person name="Park H.-J."/>
            <person name="Ramirez L."/>
            <person name="Alfaro M."/>
            <person name="Sun H."/>
            <person name="Tritt A."/>
            <person name="Yoshinaga Y."/>
            <person name="Zwiers L.-H."/>
            <person name="Turgeon B."/>
            <person name="Goodwin S."/>
            <person name="Spatafora J."/>
            <person name="Crous P."/>
            <person name="Grigoriev I."/>
        </authorList>
    </citation>
    <scope>NUCLEOTIDE SEQUENCE</scope>
    <source>
        <strain evidence="2">CBS 119925</strain>
    </source>
</reference>
<dbReference type="GO" id="GO:0005737">
    <property type="term" value="C:cytoplasm"/>
    <property type="evidence" value="ECO:0007669"/>
    <property type="project" value="TreeGrafter"/>
</dbReference>
<sequence>TPPIVHRDIKPENILVLSRSPFHIKLSDFGLAKAGSYLETRCGTLVYTAPEIAQYCRPNSAGSPRYTCAVDIWSLGVVVFQ</sequence>
<dbReference type="InterPro" id="IPR011009">
    <property type="entry name" value="Kinase-like_dom_sf"/>
</dbReference>
<dbReference type="InterPro" id="IPR000719">
    <property type="entry name" value="Prot_kinase_dom"/>
</dbReference>
<name>A0A6A6V3P6_9PLEO</name>
<dbReference type="SUPFAM" id="SSF56112">
    <property type="entry name" value="Protein kinase-like (PK-like)"/>
    <property type="match status" value="1"/>
</dbReference>
<dbReference type="PANTHER" id="PTHR44167">
    <property type="entry name" value="OVARIAN-SPECIFIC SERINE/THREONINE-PROTEIN KINASE LOK-RELATED"/>
    <property type="match status" value="1"/>
</dbReference>
<gene>
    <name evidence="2" type="ORF">M011DRAFT_375051</name>
</gene>
<proteinExistence type="predicted"/>
<accession>A0A6A6V3P6</accession>
<dbReference type="PANTHER" id="PTHR44167:SF29">
    <property type="entry name" value="SERINE_THREONINE PROTEIN KINASE-43"/>
    <property type="match status" value="1"/>
</dbReference>
<keyword evidence="3" id="KW-1185">Reference proteome</keyword>
<feature type="domain" description="Protein kinase" evidence="1">
    <location>
        <begin position="1"/>
        <end position="81"/>
    </location>
</feature>
<dbReference type="Gene3D" id="1.10.510.10">
    <property type="entry name" value="Transferase(Phosphotransferase) domain 1"/>
    <property type="match status" value="1"/>
</dbReference>
<feature type="non-terminal residue" evidence="2">
    <location>
        <position position="1"/>
    </location>
</feature>
<evidence type="ECO:0000313" key="2">
    <source>
        <dbReference type="EMBL" id="KAF2744334.1"/>
    </source>
</evidence>
<dbReference type="GO" id="GO:0004674">
    <property type="term" value="F:protein serine/threonine kinase activity"/>
    <property type="evidence" value="ECO:0007669"/>
    <property type="project" value="TreeGrafter"/>
</dbReference>
<dbReference type="Pfam" id="PF00069">
    <property type="entry name" value="Pkinase"/>
    <property type="match status" value="1"/>
</dbReference>
<dbReference type="GO" id="GO:0005634">
    <property type="term" value="C:nucleus"/>
    <property type="evidence" value="ECO:0007669"/>
    <property type="project" value="TreeGrafter"/>
</dbReference>
<dbReference type="InterPro" id="IPR008271">
    <property type="entry name" value="Ser/Thr_kinase_AS"/>
</dbReference>
<dbReference type="GO" id="GO:0051598">
    <property type="term" value="P:meiotic recombination checkpoint signaling"/>
    <property type="evidence" value="ECO:0007669"/>
    <property type="project" value="TreeGrafter"/>
</dbReference>
<keyword evidence="2" id="KW-0808">Transferase</keyword>
<dbReference type="GO" id="GO:0005524">
    <property type="term" value="F:ATP binding"/>
    <property type="evidence" value="ECO:0007669"/>
    <property type="project" value="InterPro"/>
</dbReference>
<dbReference type="PROSITE" id="PS50011">
    <property type="entry name" value="PROTEIN_KINASE_DOM"/>
    <property type="match status" value="1"/>
</dbReference>